<dbReference type="RefSeq" id="WP_206708569.1">
    <property type="nucleotide sequence ID" value="NZ_CP059066.1"/>
</dbReference>
<keyword evidence="4" id="KW-0732">Signal</keyword>
<dbReference type="GO" id="GO:1904680">
    <property type="term" value="F:peptide transmembrane transporter activity"/>
    <property type="evidence" value="ECO:0007669"/>
    <property type="project" value="TreeGrafter"/>
</dbReference>
<dbReference type="Gene3D" id="3.10.105.10">
    <property type="entry name" value="Dipeptide-binding Protein, Domain 3"/>
    <property type="match status" value="1"/>
</dbReference>
<proteinExistence type="inferred from homology"/>
<evidence type="ECO:0000256" key="3">
    <source>
        <dbReference type="ARBA" id="ARBA00022448"/>
    </source>
</evidence>
<evidence type="ECO:0000256" key="4">
    <source>
        <dbReference type="ARBA" id="ARBA00022729"/>
    </source>
</evidence>
<organism evidence="6 7">
    <name type="scientific">Koleobacter methoxysyntrophicus</name>
    <dbReference type="NCBI Taxonomy" id="2751313"/>
    <lineage>
        <taxon>Bacteria</taxon>
        <taxon>Bacillati</taxon>
        <taxon>Bacillota</taxon>
        <taxon>Clostridia</taxon>
        <taxon>Koleobacterales</taxon>
        <taxon>Koleobacteraceae</taxon>
        <taxon>Koleobacter</taxon>
    </lineage>
</organism>
<reference evidence="6" key="1">
    <citation type="submission" date="2020-07" db="EMBL/GenBank/DDBJ databases">
        <title>Koleobacter methoxysyntrophicus gen. nov., sp. nov., a novel anaerobic bacterium isolated from deep subsurface oil field and proposal of Koleobacterales ord. nov. in the phylum Firmicutes.</title>
        <authorList>
            <person name="Sakamoto S."/>
            <person name="Tamaki H."/>
        </authorList>
    </citation>
    <scope>NUCLEOTIDE SEQUENCE</scope>
    <source>
        <strain evidence="6">NRmbB1</strain>
    </source>
</reference>
<comment type="subcellular location">
    <subcellularLocation>
        <location evidence="1">Cell envelope</location>
    </subcellularLocation>
</comment>
<keyword evidence="3" id="KW-0813">Transport</keyword>
<dbReference type="GO" id="GO:0015833">
    <property type="term" value="P:peptide transport"/>
    <property type="evidence" value="ECO:0007669"/>
    <property type="project" value="TreeGrafter"/>
</dbReference>
<dbReference type="InterPro" id="IPR000914">
    <property type="entry name" value="SBP_5_dom"/>
</dbReference>
<keyword evidence="7" id="KW-1185">Reference proteome</keyword>
<dbReference type="GO" id="GO:0043190">
    <property type="term" value="C:ATP-binding cassette (ABC) transporter complex"/>
    <property type="evidence" value="ECO:0007669"/>
    <property type="project" value="InterPro"/>
</dbReference>
<dbReference type="CDD" id="cd00995">
    <property type="entry name" value="PBP2_NikA_DppA_OppA_like"/>
    <property type="match status" value="1"/>
</dbReference>
<feature type="domain" description="Solute-binding protein family 5" evidence="5">
    <location>
        <begin position="81"/>
        <end position="449"/>
    </location>
</feature>
<gene>
    <name evidence="6" type="primary">dppA_2</name>
    <name evidence="6" type="ORF">H0A61_00676</name>
</gene>
<dbReference type="Proteomes" id="UP000662904">
    <property type="component" value="Chromosome"/>
</dbReference>
<dbReference type="PANTHER" id="PTHR30290:SF10">
    <property type="entry name" value="PERIPLASMIC OLIGOPEPTIDE-BINDING PROTEIN-RELATED"/>
    <property type="match status" value="1"/>
</dbReference>
<sequence length="530" mass="59988">MNRKVFASILIVALIAGLIAGCGQKGEEPQPQQQAVQVLNDYFTRDPGGFDVQESTLLIMYSMGRLLYSNLVRYKGETLELEPELLAKMPEVSEDGKIYTFELKKGIVFSDGQTELKADDVKFTIERMLDPNGKGMSTWLFDPILGAKDFMEGKSVSLEGFKKIDDYRFQIILEEPYAPFIQNLAVPSAAIYSEKLVKEAGDEWKFNPVGTGPFKLKEYIPNTEIVLEKNPYYFEPGIPKFDEIRFRIIPDETTAVMEFENGTLDIASIPITEYQRLKDSGKYNILENVALNTYYFLMNRNDPAWSDLRVRKAMAMALDKEKLVETLYGPRGTVAKAFVTPGIPGAYESGKGPAYDYNPEEAKKLIQDLGGNIKAEAWQWGGETVTDANIAIQAMAKEIGIDLEIKIMESAVFRDARRKGKIPANYGNWWADIADPDNYLYTFFSRTNQMSSGYNNEQVQDMLEQARIETDPAKRSELYREIEDIIIKQDVAVIPLFHLKSLLATQKDVKGVFIHPTGITVYTYGYKETE</sequence>
<dbReference type="GO" id="GO:0042597">
    <property type="term" value="C:periplasmic space"/>
    <property type="evidence" value="ECO:0007669"/>
    <property type="project" value="UniProtKB-ARBA"/>
</dbReference>
<dbReference type="SUPFAM" id="SSF53850">
    <property type="entry name" value="Periplasmic binding protein-like II"/>
    <property type="match status" value="1"/>
</dbReference>
<dbReference type="GO" id="GO:0030313">
    <property type="term" value="C:cell envelope"/>
    <property type="evidence" value="ECO:0007669"/>
    <property type="project" value="UniProtKB-SubCell"/>
</dbReference>
<dbReference type="Gene3D" id="3.40.190.10">
    <property type="entry name" value="Periplasmic binding protein-like II"/>
    <property type="match status" value="1"/>
</dbReference>
<accession>A0A8A0RKW0</accession>
<dbReference type="InterPro" id="IPR039424">
    <property type="entry name" value="SBP_5"/>
</dbReference>
<dbReference type="EMBL" id="CP059066">
    <property type="protein sequence ID" value="QSQ08354.1"/>
    <property type="molecule type" value="Genomic_DNA"/>
</dbReference>
<dbReference type="PIRSF" id="PIRSF002741">
    <property type="entry name" value="MppA"/>
    <property type="match status" value="1"/>
</dbReference>
<name>A0A8A0RKW0_9FIRM</name>
<evidence type="ECO:0000313" key="7">
    <source>
        <dbReference type="Proteomes" id="UP000662904"/>
    </source>
</evidence>
<evidence type="ECO:0000313" key="6">
    <source>
        <dbReference type="EMBL" id="QSQ08354.1"/>
    </source>
</evidence>
<dbReference type="InterPro" id="IPR030678">
    <property type="entry name" value="Peptide/Ni-bd"/>
</dbReference>
<evidence type="ECO:0000256" key="1">
    <source>
        <dbReference type="ARBA" id="ARBA00004196"/>
    </source>
</evidence>
<evidence type="ECO:0000256" key="2">
    <source>
        <dbReference type="ARBA" id="ARBA00005695"/>
    </source>
</evidence>
<dbReference type="Pfam" id="PF00496">
    <property type="entry name" value="SBP_bac_5"/>
    <property type="match status" value="1"/>
</dbReference>
<evidence type="ECO:0000259" key="5">
    <source>
        <dbReference type="Pfam" id="PF00496"/>
    </source>
</evidence>
<protein>
    <submittedName>
        <fullName evidence="6">Periplasmic dipeptide transport protein</fullName>
    </submittedName>
</protein>
<comment type="similarity">
    <text evidence="2">Belongs to the bacterial solute-binding protein 5 family.</text>
</comment>
<dbReference type="Gene3D" id="3.90.76.10">
    <property type="entry name" value="Dipeptide-binding Protein, Domain 1"/>
    <property type="match status" value="1"/>
</dbReference>
<dbReference type="KEGG" id="kme:H0A61_00676"/>
<dbReference type="PANTHER" id="PTHR30290">
    <property type="entry name" value="PERIPLASMIC BINDING COMPONENT OF ABC TRANSPORTER"/>
    <property type="match status" value="1"/>
</dbReference>
<dbReference type="AlphaFoldDB" id="A0A8A0RKW0"/>
<dbReference type="PROSITE" id="PS51257">
    <property type="entry name" value="PROKAR_LIPOPROTEIN"/>
    <property type="match status" value="1"/>
</dbReference>